<evidence type="ECO:0000313" key="1">
    <source>
        <dbReference type="EMBL" id="CBA19716.1"/>
    </source>
</evidence>
<accession>D4HX25</accession>
<dbReference type="EMBL" id="FN434113">
    <property type="protein sequence ID" value="CBA19716.1"/>
    <property type="molecule type" value="Genomic_DNA"/>
</dbReference>
<proteinExistence type="predicted"/>
<name>D4HX25_ERWAC</name>
<gene>
    <name evidence="1" type="ordered locus">EAMY_0766</name>
</gene>
<dbReference type="AlphaFoldDB" id="D4HX25"/>
<dbReference type="Proteomes" id="UP000001841">
    <property type="component" value="Chromosome"/>
</dbReference>
<protein>
    <submittedName>
        <fullName evidence="1">Uncharacterized protein</fullName>
    </submittedName>
</protein>
<dbReference type="KEGG" id="eam:EAMY_0766"/>
<dbReference type="HOGENOM" id="CLU_3389333_0_0_6"/>
<evidence type="ECO:0000313" key="2">
    <source>
        <dbReference type="Proteomes" id="UP000001841"/>
    </source>
</evidence>
<reference evidence="1 2" key="1">
    <citation type="journal article" date="2010" name="Mol. Plant Microbe Interact.">
        <title>Complete genome sequence of the fire blight pathogen Erwinia amylovora CFBP 1430 and comparison to other Erwinia spp.</title>
        <authorList>
            <person name="Smits T.H."/>
            <person name="Rezzonico F."/>
            <person name="Kamber T."/>
            <person name="Blom J."/>
            <person name="Goesmann A."/>
            <person name="Frey J.E."/>
            <person name="Duffy B."/>
        </authorList>
    </citation>
    <scope>NUCLEOTIDE SEQUENCE [LARGE SCALE GENOMIC DNA]</scope>
    <source>
        <strain evidence="2">CFBP1430</strain>
    </source>
</reference>
<organism evidence="1 2">
    <name type="scientific">Erwinia amylovora (strain CFBP1430)</name>
    <dbReference type="NCBI Taxonomy" id="665029"/>
    <lineage>
        <taxon>Bacteria</taxon>
        <taxon>Pseudomonadati</taxon>
        <taxon>Pseudomonadota</taxon>
        <taxon>Gammaproteobacteria</taxon>
        <taxon>Enterobacterales</taxon>
        <taxon>Erwiniaceae</taxon>
        <taxon>Erwinia</taxon>
    </lineage>
</organism>
<sequence length="32" mass="3843">MSHRVIPTANEHSWQKARCRYRQKAIKKAVTF</sequence>